<dbReference type="OrthoDB" id="195620at2"/>
<dbReference type="EMBL" id="JAOTLW010000012">
    <property type="protein sequence ID" value="MDI5832364.1"/>
    <property type="molecule type" value="Genomic_DNA"/>
</dbReference>
<evidence type="ECO:0000313" key="5">
    <source>
        <dbReference type="Proteomes" id="UP001159075"/>
    </source>
</evidence>
<proteinExistence type="predicted"/>
<keyword evidence="1" id="KW-0732">Signal</keyword>
<feature type="chain" id="PRO_5044557348" evidence="1">
    <location>
        <begin position="20"/>
        <end position="174"/>
    </location>
</feature>
<evidence type="ECO:0000256" key="1">
    <source>
        <dbReference type="SAM" id="SignalP"/>
    </source>
</evidence>
<dbReference type="Pfam" id="PF11454">
    <property type="entry name" value="DUF3016"/>
    <property type="match status" value="1"/>
</dbReference>
<gene>
    <name evidence="2" type="ORF">E2650_19920</name>
    <name evidence="3" type="ORF">ODY93_12375</name>
    <name evidence="4" type="ORF">QM089_24240</name>
</gene>
<feature type="signal peptide" evidence="1">
    <location>
        <begin position="1"/>
        <end position="19"/>
    </location>
</feature>
<dbReference type="InterPro" id="IPR021557">
    <property type="entry name" value="DUF3016"/>
</dbReference>
<evidence type="ECO:0000313" key="4">
    <source>
        <dbReference type="EMBL" id="MDV5393296.1"/>
    </source>
</evidence>
<protein>
    <submittedName>
        <fullName evidence="4">DUF3016 domain-containing protein</fullName>
    </submittedName>
</protein>
<dbReference type="EMBL" id="SUNE01000025">
    <property type="protein sequence ID" value="MDG5902119.1"/>
    <property type="molecule type" value="Genomic_DNA"/>
</dbReference>
<dbReference type="GeneID" id="75190357"/>
<dbReference type="EMBL" id="JASGOQ010000004">
    <property type="protein sequence ID" value="MDV5393296.1"/>
    <property type="molecule type" value="Genomic_DNA"/>
</dbReference>
<evidence type="ECO:0000313" key="6">
    <source>
        <dbReference type="Proteomes" id="UP001187859"/>
    </source>
</evidence>
<organism evidence="4 6">
    <name type="scientific">Shewanella xiamenensis</name>
    <dbReference type="NCBI Taxonomy" id="332186"/>
    <lineage>
        <taxon>Bacteria</taxon>
        <taxon>Pseudomonadati</taxon>
        <taxon>Pseudomonadota</taxon>
        <taxon>Gammaproteobacteria</taxon>
        <taxon>Alteromonadales</taxon>
        <taxon>Shewanellaceae</taxon>
        <taxon>Shewanella</taxon>
    </lineage>
</organism>
<comment type="caution">
    <text evidence="4">The sequence shown here is derived from an EMBL/GenBank/DDBJ whole genome shotgun (WGS) entry which is preliminary data.</text>
</comment>
<keyword evidence="5" id="KW-1185">Reference proteome</keyword>
<dbReference type="AlphaFoldDB" id="A0A1E3UTX1"/>
<evidence type="ECO:0000313" key="2">
    <source>
        <dbReference type="EMBL" id="MDG5902119.1"/>
    </source>
</evidence>
<reference evidence="2" key="1">
    <citation type="journal article" date="2019" name="Int J Environ Res Public Health">
        <title>Characterization of Chromosome-Mediated BlaOXA-894 in Shewanella xiamenensis Isolated from Pig Wastewater.</title>
        <authorList>
            <person name="Zou H."/>
            <person name="Zhou Z."/>
            <person name="Xia H."/>
            <person name="Zhao Q."/>
            <person name="Li X."/>
        </authorList>
    </citation>
    <scope>NUCLEOTIDE SEQUENCE</scope>
    <source>
        <strain evidence="2">2015oxa</strain>
    </source>
</reference>
<reference evidence="4" key="4">
    <citation type="submission" date="2023-05" db="EMBL/GenBank/DDBJ databases">
        <title>Colonisation of extended spectrum b-lactamase- and carbapenemase-producing bacteria on hospital surfaces from low- and middle-income countries.</title>
        <authorList>
            <person name="Nieto-Rosado M."/>
            <person name="Sands K."/>
            <person name="Iregbu K."/>
            <person name="Zahra R."/>
            <person name="Mazarati J.B."/>
            <person name="Mehtar S."/>
            <person name="Barnards-Group B."/>
            <person name="Walsh T.R."/>
        </authorList>
    </citation>
    <scope>NUCLEOTIDE SEQUENCE</scope>
    <source>
        <strain evidence="4">PP-E493</strain>
    </source>
</reference>
<name>A0A1E3UTX1_9GAMM</name>
<dbReference type="RefSeq" id="WP_037430174.1">
    <property type="nucleotide sequence ID" value="NZ_AP025014.1"/>
</dbReference>
<reference evidence="3 5" key="3">
    <citation type="submission" date="2022-09" db="EMBL/GenBank/DDBJ databases">
        <title>The outer-membrane cytochrome OmcA is essential for infection of Shewanella oneidensis by a zebrafish-associated bacteriophage.</title>
        <authorList>
            <person name="Grenfell A.W."/>
            <person name="Intile P."/>
            <person name="Mcfarlane J."/>
            <person name="Leung D."/>
            <person name="Abdalla K."/>
            <person name="Wold M."/>
            <person name="Kees E."/>
            <person name="Gralnick J."/>
        </authorList>
    </citation>
    <scope>NUCLEOTIDE SEQUENCE [LARGE SCALE GENOMIC DNA]</scope>
    <source>
        <strain evidence="3 5">NF-5</strain>
    </source>
</reference>
<accession>A0A1E3UTX1</accession>
<reference evidence="2" key="2">
    <citation type="submission" date="2019-04" db="EMBL/GenBank/DDBJ databases">
        <authorList>
            <person name="Zou H."/>
        </authorList>
    </citation>
    <scope>NUCLEOTIDE SEQUENCE</scope>
    <source>
        <strain evidence="2">2015oxa</strain>
    </source>
</reference>
<dbReference type="Proteomes" id="UP001152518">
    <property type="component" value="Unassembled WGS sequence"/>
</dbReference>
<evidence type="ECO:0000313" key="3">
    <source>
        <dbReference type="EMBL" id="MDI5832364.1"/>
    </source>
</evidence>
<dbReference type="Proteomes" id="UP001159075">
    <property type="component" value="Unassembled WGS sequence"/>
</dbReference>
<dbReference type="Proteomes" id="UP001187859">
    <property type="component" value="Unassembled WGS sequence"/>
</dbReference>
<sequence>MKVQFLLLAGVLSCSSVWAADEAKTDPVTEDGVVKIVWQNPKDFRDIKSSGEIQSRYEKRLFDTLTTNINKEAVKVLKPNQKLEMTVTDVDLAGDMRPTFGATADDLRVIKDLYPPRITFSYQVLENDKVIIAGDEKLSDMGFMSGIQSVNDKPFMYETKMLSDWLKKTVAPKL</sequence>